<sequence>MLSVTGLSLKELECLAVQRLSGHLKESKGTGVDQRKIPFSQRKSMFSVRFLVIYVPSHSPYMTGVADTLFEEDLGGKGLWTQQGLRIPVFHTEDSSNSRTNSGSLTTQHLHWWRRSSRGRELSVHDALDLAKEQRHALAMLVNIGLVGDLSYGTSQGEMPLSLGTDLLQENRGPLIRQSVAQAYKTLGFMAAVQQVSIVELQVPPKQKALRGLSAHLNTFCSLQVSMDSIISYDALVIPSDDRAPHLASLMTSPLAFTNVNARQAEVYRAGRMPHPEILMDYIAEGLGPRGWRFQLLEALEGMNKKFDQPYIIFFPVVSRDGLPFPINKDVKDLQDKLYQESKAWRGNLIIAKYSNLEYSEMKNISMADFPLVKNYLSTHGCNQGSR</sequence>
<comment type="caution">
    <text evidence="1">The sequence shown here is derived from an EMBL/GenBank/DDBJ whole genome shotgun (WGS) entry which is preliminary data.</text>
</comment>
<evidence type="ECO:0000313" key="1">
    <source>
        <dbReference type="EMBL" id="KAJ3540999.1"/>
    </source>
</evidence>
<proteinExistence type="predicted"/>
<protein>
    <submittedName>
        <fullName evidence="1">Uncharacterized protein</fullName>
    </submittedName>
</protein>
<dbReference type="EMBL" id="JANHOG010001224">
    <property type="protein sequence ID" value="KAJ3540999.1"/>
    <property type="molecule type" value="Genomic_DNA"/>
</dbReference>
<evidence type="ECO:0000313" key="2">
    <source>
        <dbReference type="Proteomes" id="UP001148662"/>
    </source>
</evidence>
<accession>A0ACC1SJB8</accession>
<reference evidence="1" key="1">
    <citation type="submission" date="2022-07" db="EMBL/GenBank/DDBJ databases">
        <title>Genome Sequence of Phlebia brevispora.</title>
        <authorList>
            <person name="Buettner E."/>
        </authorList>
    </citation>
    <scope>NUCLEOTIDE SEQUENCE</scope>
    <source>
        <strain evidence="1">MPL23</strain>
    </source>
</reference>
<organism evidence="1 2">
    <name type="scientific">Phlebia brevispora</name>
    <dbReference type="NCBI Taxonomy" id="194682"/>
    <lineage>
        <taxon>Eukaryota</taxon>
        <taxon>Fungi</taxon>
        <taxon>Dikarya</taxon>
        <taxon>Basidiomycota</taxon>
        <taxon>Agaricomycotina</taxon>
        <taxon>Agaricomycetes</taxon>
        <taxon>Polyporales</taxon>
        <taxon>Meruliaceae</taxon>
        <taxon>Phlebia</taxon>
    </lineage>
</organism>
<dbReference type="Proteomes" id="UP001148662">
    <property type="component" value="Unassembled WGS sequence"/>
</dbReference>
<keyword evidence="2" id="KW-1185">Reference proteome</keyword>
<name>A0ACC1SJB8_9APHY</name>
<gene>
    <name evidence="1" type="ORF">NM688_g6147</name>
</gene>